<organism evidence="1 2">
    <name type="scientific">Ramazzottius varieornatus</name>
    <name type="common">Water bear</name>
    <name type="synonym">Tardigrade</name>
    <dbReference type="NCBI Taxonomy" id="947166"/>
    <lineage>
        <taxon>Eukaryota</taxon>
        <taxon>Metazoa</taxon>
        <taxon>Ecdysozoa</taxon>
        <taxon>Tardigrada</taxon>
        <taxon>Eutardigrada</taxon>
        <taxon>Parachela</taxon>
        <taxon>Hypsibioidea</taxon>
        <taxon>Ramazzottiidae</taxon>
        <taxon>Ramazzottius</taxon>
    </lineage>
</organism>
<sequence length="73" mass="8727">MQNIVNWKAGFDLYCITFLPVFPKYIHRLHNISLTFCTVIRSTTCYKTRQRLSGFFALAQNVEWHSEKQRCVR</sequence>
<protein>
    <submittedName>
        <fullName evidence="1">Uncharacterized protein</fullName>
    </submittedName>
</protein>
<evidence type="ECO:0000313" key="2">
    <source>
        <dbReference type="Proteomes" id="UP000186922"/>
    </source>
</evidence>
<comment type="caution">
    <text evidence="1">The sequence shown here is derived from an EMBL/GenBank/DDBJ whole genome shotgun (WGS) entry which is preliminary data.</text>
</comment>
<gene>
    <name evidence="1" type="primary">RvY_06166-1</name>
    <name evidence="1" type="synonym">RvY_06166.1</name>
    <name evidence="1" type="ORF">RvY_06166</name>
</gene>
<accession>A0A1D1UXM0</accession>
<name>A0A1D1UXM0_RAMVA</name>
<proteinExistence type="predicted"/>
<dbReference type="AlphaFoldDB" id="A0A1D1UXM0"/>
<keyword evidence="2" id="KW-1185">Reference proteome</keyword>
<reference evidence="1 2" key="1">
    <citation type="journal article" date="2016" name="Nat. Commun.">
        <title>Extremotolerant tardigrade genome and improved radiotolerance of human cultured cells by tardigrade-unique protein.</title>
        <authorList>
            <person name="Hashimoto T."/>
            <person name="Horikawa D.D."/>
            <person name="Saito Y."/>
            <person name="Kuwahara H."/>
            <person name="Kozuka-Hata H."/>
            <person name="Shin-I T."/>
            <person name="Minakuchi Y."/>
            <person name="Ohishi K."/>
            <person name="Motoyama A."/>
            <person name="Aizu T."/>
            <person name="Enomoto A."/>
            <person name="Kondo K."/>
            <person name="Tanaka S."/>
            <person name="Hara Y."/>
            <person name="Koshikawa S."/>
            <person name="Sagara H."/>
            <person name="Miura T."/>
            <person name="Yokobori S."/>
            <person name="Miyagawa K."/>
            <person name="Suzuki Y."/>
            <person name="Kubo T."/>
            <person name="Oyama M."/>
            <person name="Kohara Y."/>
            <person name="Fujiyama A."/>
            <person name="Arakawa K."/>
            <person name="Katayama T."/>
            <person name="Toyoda A."/>
            <person name="Kunieda T."/>
        </authorList>
    </citation>
    <scope>NUCLEOTIDE SEQUENCE [LARGE SCALE GENOMIC DNA]</scope>
    <source>
        <strain evidence="1 2">YOKOZUNA-1</strain>
    </source>
</reference>
<dbReference type="EMBL" id="BDGG01000002">
    <property type="protein sequence ID" value="GAU94386.1"/>
    <property type="molecule type" value="Genomic_DNA"/>
</dbReference>
<dbReference type="Proteomes" id="UP000186922">
    <property type="component" value="Unassembled WGS sequence"/>
</dbReference>
<evidence type="ECO:0000313" key="1">
    <source>
        <dbReference type="EMBL" id="GAU94386.1"/>
    </source>
</evidence>